<organism evidence="9 10">
    <name type="scientific">Gemmata massiliana</name>
    <dbReference type="NCBI Taxonomy" id="1210884"/>
    <lineage>
        <taxon>Bacteria</taxon>
        <taxon>Pseudomonadati</taxon>
        <taxon>Planctomycetota</taxon>
        <taxon>Planctomycetia</taxon>
        <taxon>Gemmatales</taxon>
        <taxon>Gemmataceae</taxon>
        <taxon>Gemmata</taxon>
    </lineage>
</organism>
<evidence type="ECO:0000256" key="3">
    <source>
        <dbReference type="ARBA" id="ARBA00022448"/>
    </source>
</evidence>
<dbReference type="InterPro" id="IPR002781">
    <property type="entry name" value="TM_pro_TauE-like"/>
</dbReference>
<evidence type="ECO:0000313" key="10">
    <source>
        <dbReference type="Proteomes" id="UP000464178"/>
    </source>
</evidence>
<keyword evidence="4 8" id="KW-1003">Cell membrane</keyword>
<feature type="transmembrane region" description="Helical" evidence="8">
    <location>
        <begin position="158"/>
        <end position="179"/>
    </location>
</feature>
<dbReference type="AlphaFoldDB" id="A0A6P2D8V7"/>
<keyword evidence="6 8" id="KW-1133">Transmembrane helix</keyword>
<reference evidence="9 10" key="1">
    <citation type="submission" date="2019-05" db="EMBL/GenBank/DDBJ databases">
        <authorList>
            <consortium name="Science for Life Laboratories"/>
        </authorList>
    </citation>
    <scope>NUCLEOTIDE SEQUENCE [LARGE SCALE GENOMIC DNA]</scope>
    <source>
        <strain evidence="9">Soil9</strain>
    </source>
</reference>
<feature type="transmembrane region" description="Helical" evidence="8">
    <location>
        <begin position="255"/>
        <end position="274"/>
    </location>
</feature>
<dbReference type="InterPro" id="IPR052017">
    <property type="entry name" value="TSUP"/>
</dbReference>
<proteinExistence type="inferred from homology"/>
<name>A0A6P2D8V7_9BACT</name>
<feature type="transmembrane region" description="Helical" evidence="8">
    <location>
        <begin position="226"/>
        <end position="243"/>
    </location>
</feature>
<feature type="transmembrane region" description="Helical" evidence="8">
    <location>
        <begin position="21"/>
        <end position="54"/>
    </location>
</feature>
<protein>
    <recommendedName>
        <fullName evidence="8">Probable membrane transporter protein</fullName>
    </recommendedName>
</protein>
<dbReference type="PANTHER" id="PTHR30269:SF37">
    <property type="entry name" value="MEMBRANE TRANSPORTER PROTEIN"/>
    <property type="match status" value="1"/>
</dbReference>
<keyword evidence="5 8" id="KW-0812">Transmembrane</keyword>
<keyword evidence="7 8" id="KW-0472">Membrane</keyword>
<evidence type="ECO:0000313" key="9">
    <source>
        <dbReference type="EMBL" id="VTR96805.1"/>
    </source>
</evidence>
<evidence type="ECO:0000256" key="1">
    <source>
        <dbReference type="ARBA" id="ARBA00004651"/>
    </source>
</evidence>
<evidence type="ECO:0000256" key="6">
    <source>
        <dbReference type="ARBA" id="ARBA00022989"/>
    </source>
</evidence>
<accession>A0A6P2D8V7</accession>
<sequence length="275" mass="28988">MPKRFWLVQRRGLGAGPIMTYLVVCSVALFASGLTFFSGFGLGTLLLPAFALFFPIEHAVALTAVVHFLNGLFKLALIGRHADRRAVLRFGLPAIVASFAGAWLLLQLTDLPPLVRYALFGHEVRVTPVKFAVGALLAAFALIELLPTTREVTFGARYLPIGGVLSGFFGGLSGMQGALRSAFLLKAGLSKEAFVATGVVVACLIDFSRLGVYVPALLATGADLDYSLLGAAVVSAFVGAYFGNRYLQKITMRGVQVIVAVLLLAVALGLASGAL</sequence>
<evidence type="ECO:0000256" key="4">
    <source>
        <dbReference type="ARBA" id="ARBA00022475"/>
    </source>
</evidence>
<dbReference type="Proteomes" id="UP000464178">
    <property type="component" value="Chromosome"/>
</dbReference>
<comment type="subcellular location">
    <subcellularLocation>
        <location evidence="1 8">Cell membrane</location>
        <topology evidence="1 8">Multi-pass membrane protein</topology>
    </subcellularLocation>
</comment>
<feature type="transmembrane region" description="Helical" evidence="8">
    <location>
        <begin position="86"/>
        <end position="106"/>
    </location>
</feature>
<gene>
    <name evidence="9" type="ORF">SOIL9_10370</name>
</gene>
<evidence type="ECO:0000256" key="2">
    <source>
        <dbReference type="ARBA" id="ARBA00009142"/>
    </source>
</evidence>
<dbReference type="PANTHER" id="PTHR30269">
    <property type="entry name" value="TRANSMEMBRANE PROTEIN YFCA"/>
    <property type="match status" value="1"/>
</dbReference>
<dbReference type="EMBL" id="LR593886">
    <property type="protein sequence ID" value="VTR96805.1"/>
    <property type="molecule type" value="Genomic_DNA"/>
</dbReference>
<comment type="similarity">
    <text evidence="2 8">Belongs to the 4-toluene sulfonate uptake permease (TSUP) (TC 2.A.102) family.</text>
</comment>
<evidence type="ECO:0000256" key="7">
    <source>
        <dbReference type="ARBA" id="ARBA00023136"/>
    </source>
</evidence>
<keyword evidence="3" id="KW-0813">Transport</keyword>
<keyword evidence="10" id="KW-1185">Reference proteome</keyword>
<feature type="transmembrane region" description="Helical" evidence="8">
    <location>
        <begin position="126"/>
        <end position="146"/>
    </location>
</feature>
<evidence type="ECO:0000256" key="5">
    <source>
        <dbReference type="ARBA" id="ARBA00022692"/>
    </source>
</evidence>
<dbReference type="KEGG" id="gms:SOIL9_10370"/>
<evidence type="ECO:0000256" key="8">
    <source>
        <dbReference type="RuleBase" id="RU363041"/>
    </source>
</evidence>
<dbReference type="GO" id="GO:0005886">
    <property type="term" value="C:plasma membrane"/>
    <property type="evidence" value="ECO:0007669"/>
    <property type="project" value="UniProtKB-SubCell"/>
</dbReference>
<dbReference type="Pfam" id="PF01925">
    <property type="entry name" value="TauE"/>
    <property type="match status" value="1"/>
</dbReference>